<feature type="chain" id="PRO_5012918313" evidence="16">
    <location>
        <begin position="28"/>
        <end position="716"/>
    </location>
</feature>
<evidence type="ECO:0000256" key="1">
    <source>
        <dbReference type="ARBA" id="ARBA00004571"/>
    </source>
</evidence>
<dbReference type="GO" id="GO:0038023">
    <property type="term" value="F:signaling receptor activity"/>
    <property type="evidence" value="ECO:0007669"/>
    <property type="project" value="InterPro"/>
</dbReference>
<evidence type="ECO:0000256" key="8">
    <source>
        <dbReference type="ARBA" id="ARBA00023004"/>
    </source>
</evidence>
<dbReference type="RefSeq" id="WP_089374407.1">
    <property type="nucleotide sequence ID" value="NZ_FZOA01000001.1"/>
</dbReference>
<dbReference type="Gene3D" id="2.40.170.20">
    <property type="entry name" value="TonB-dependent receptor, beta-barrel domain"/>
    <property type="match status" value="1"/>
</dbReference>
<evidence type="ECO:0000256" key="5">
    <source>
        <dbReference type="ARBA" id="ARBA00022496"/>
    </source>
</evidence>
<comment type="subcellular location">
    <subcellularLocation>
        <location evidence="1 14">Cell outer membrane</location>
        <topology evidence="1 14">Multi-pass membrane protein</topology>
    </subcellularLocation>
</comment>
<evidence type="ECO:0000256" key="10">
    <source>
        <dbReference type="ARBA" id="ARBA00023077"/>
    </source>
</evidence>
<dbReference type="SUPFAM" id="SSF56935">
    <property type="entry name" value="Porins"/>
    <property type="match status" value="1"/>
</dbReference>
<keyword evidence="13 14" id="KW-0998">Cell outer membrane</keyword>
<dbReference type="Gene3D" id="2.170.130.10">
    <property type="entry name" value="TonB-dependent receptor, plug domain"/>
    <property type="match status" value="1"/>
</dbReference>
<comment type="similarity">
    <text evidence="2 14 15">Belongs to the TonB-dependent receptor family.</text>
</comment>
<keyword evidence="12 19" id="KW-0675">Receptor</keyword>
<dbReference type="InterPro" id="IPR036942">
    <property type="entry name" value="Beta-barrel_TonB_sf"/>
</dbReference>
<keyword evidence="9" id="KW-0406">Ion transport</keyword>
<keyword evidence="8" id="KW-0408">Iron</keyword>
<dbReference type="GO" id="GO:0015344">
    <property type="term" value="F:siderophore uptake transmembrane transporter activity"/>
    <property type="evidence" value="ECO:0007669"/>
    <property type="project" value="TreeGrafter"/>
</dbReference>
<evidence type="ECO:0000256" key="15">
    <source>
        <dbReference type="RuleBase" id="RU003357"/>
    </source>
</evidence>
<dbReference type="OrthoDB" id="8732650at2"/>
<accession>A0A238XXQ2</accession>
<feature type="signal peptide" evidence="16">
    <location>
        <begin position="1"/>
        <end position="27"/>
    </location>
</feature>
<keyword evidence="7 16" id="KW-0732">Signal</keyword>
<organism evidence="19 20">
    <name type="scientific">Methylobacillus rhizosphaerae</name>
    <dbReference type="NCBI Taxonomy" id="551994"/>
    <lineage>
        <taxon>Bacteria</taxon>
        <taxon>Pseudomonadati</taxon>
        <taxon>Pseudomonadota</taxon>
        <taxon>Betaproteobacteria</taxon>
        <taxon>Nitrosomonadales</taxon>
        <taxon>Methylophilaceae</taxon>
        <taxon>Methylobacillus</taxon>
    </lineage>
</organism>
<dbReference type="PANTHER" id="PTHR32552:SF89">
    <property type="entry name" value="CATECHOLATE SIDEROPHORE RECEPTOR FIU"/>
    <property type="match status" value="1"/>
</dbReference>
<feature type="domain" description="TonB-dependent receptor plug" evidence="18">
    <location>
        <begin position="60"/>
        <end position="158"/>
    </location>
</feature>
<dbReference type="Pfam" id="PF00593">
    <property type="entry name" value="TonB_dep_Rec_b-barrel"/>
    <property type="match status" value="1"/>
</dbReference>
<dbReference type="Proteomes" id="UP000198305">
    <property type="component" value="Unassembled WGS sequence"/>
</dbReference>
<evidence type="ECO:0000256" key="2">
    <source>
        <dbReference type="ARBA" id="ARBA00009810"/>
    </source>
</evidence>
<evidence type="ECO:0000313" key="20">
    <source>
        <dbReference type="Proteomes" id="UP000198305"/>
    </source>
</evidence>
<name>A0A238XXQ2_9PROT</name>
<dbReference type="AlphaFoldDB" id="A0A238XXQ2"/>
<evidence type="ECO:0000256" key="9">
    <source>
        <dbReference type="ARBA" id="ARBA00023065"/>
    </source>
</evidence>
<dbReference type="EMBL" id="FZOA01000001">
    <property type="protein sequence ID" value="SNR63203.1"/>
    <property type="molecule type" value="Genomic_DNA"/>
</dbReference>
<dbReference type="Pfam" id="PF07715">
    <property type="entry name" value="Plug"/>
    <property type="match status" value="1"/>
</dbReference>
<dbReference type="InterPro" id="IPR037066">
    <property type="entry name" value="Plug_dom_sf"/>
</dbReference>
<evidence type="ECO:0000256" key="16">
    <source>
        <dbReference type="SAM" id="SignalP"/>
    </source>
</evidence>
<dbReference type="GO" id="GO:0009279">
    <property type="term" value="C:cell outer membrane"/>
    <property type="evidence" value="ECO:0007669"/>
    <property type="project" value="UniProtKB-SubCell"/>
</dbReference>
<keyword evidence="10 15" id="KW-0798">TonB box</keyword>
<sequence>MNNCKCDVALKPAAAAVALLFAGVAVADETTTLPELQVESKKENPYKVEKSANQKFTAPLKDTPKSVTIISESLIQDTGSNTFQDALRTAPGITFGTGEGGGPIGDRPFIRGFDAQSAIFVDGLRDIGAQQREVFAIEQLEVLKGPSGAFDGRGSAGGSINVVTKRAKAGNFTSGSIGIGTDSYRRATFDGNYMIGDDAAIRLVGVVHDADTPGRDGVDVKRWGFMPSLTIGLNGPTSATVSWYHFETDDMPDRGLMYRDNSGNTKSRPMGVSKDNFYGLKDRDYHETTADIGTFEFKHAFSDDVTLRNTMRYGETRNEYVATRSLPNAANVAADIAPRSGQARKTKTTSLMNLTDLSVAFETGSIKHTVNTGFEISREETDSYTATWFGDGATGPDTSLSNPNPNDPWNGYVSFSNAPNNTWTSRSKSAYVFDSIELNDKWLVNAGVRYDRFEVENNTARSDHSFWNYQLGAVYKVQPNGSIYASYGTSSTPVGLGNGDANHENGNNGIADDLSPERTKNFEVGTKWDVLDGLSLTAAAFYTQKSNARVLMATGAYANAGEFDVKGIELGAAGKITDKWDVFAGYTHLDSEQSKTGDAFGGHRDLGGAANKGKDMPGVAKNSASVWTTYKVLPQLTVGGGAFYMDKVYADPGNMLYVPSYVRWDAMANYKIDDRISLQLNLQNLTDKRYFNQTYTRHFATVAPGRLAFVSLNFKF</sequence>
<keyword evidence="5" id="KW-0410">Iron transport</keyword>
<evidence type="ECO:0000256" key="13">
    <source>
        <dbReference type="ARBA" id="ARBA00023237"/>
    </source>
</evidence>
<dbReference type="GO" id="GO:0015891">
    <property type="term" value="P:siderophore transport"/>
    <property type="evidence" value="ECO:0007669"/>
    <property type="project" value="InterPro"/>
</dbReference>
<evidence type="ECO:0000256" key="4">
    <source>
        <dbReference type="ARBA" id="ARBA00022452"/>
    </source>
</evidence>
<evidence type="ECO:0000256" key="7">
    <source>
        <dbReference type="ARBA" id="ARBA00022729"/>
    </source>
</evidence>
<evidence type="ECO:0000256" key="3">
    <source>
        <dbReference type="ARBA" id="ARBA00022448"/>
    </source>
</evidence>
<keyword evidence="6 14" id="KW-0812">Transmembrane</keyword>
<reference evidence="20" key="1">
    <citation type="submission" date="2017-06" db="EMBL/GenBank/DDBJ databases">
        <authorList>
            <person name="Varghese N."/>
            <person name="Submissions S."/>
        </authorList>
    </citation>
    <scope>NUCLEOTIDE SEQUENCE [LARGE SCALE GENOMIC DNA]</scope>
    <source>
        <strain evidence="20">Ca-68</strain>
    </source>
</reference>
<protein>
    <submittedName>
        <fullName evidence="19">Catecholate siderophore receptor</fullName>
    </submittedName>
</protein>
<dbReference type="InterPro" id="IPR010105">
    <property type="entry name" value="TonB_sidphr_rcpt"/>
</dbReference>
<keyword evidence="3 14" id="KW-0813">Transport</keyword>
<proteinExistence type="inferred from homology"/>
<dbReference type="CDD" id="cd01347">
    <property type="entry name" value="ligand_gated_channel"/>
    <property type="match status" value="1"/>
</dbReference>
<gene>
    <name evidence="19" type="ORF">SAMN05192560_0254</name>
</gene>
<dbReference type="PANTHER" id="PTHR32552">
    <property type="entry name" value="FERRICHROME IRON RECEPTOR-RELATED"/>
    <property type="match status" value="1"/>
</dbReference>
<keyword evidence="11 14" id="KW-0472">Membrane</keyword>
<feature type="domain" description="TonB-dependent receptor-like beta-barrel" evidence="17">
    <location>
        <begin position="249"/>
        <end position="685"/>
    </location>
</feature>
<evidence type="ECO:0000256" key="12">
    <source>
        <dbReference type="ARBA" id="ARBA00023170"/>
    </source>
</evidence>
<evidence type="ECO:0000313" key="19">
    <source>
        <dbReference type="EMBL" id="SNR63203.1"/>
    </source>
</evidence>
<keyword evidence="4 14" id="KW-1134">Transmembrane beta strand</keyword>
<dbReference type="NCBIfam" id="TIGR01783">
    <property type="entry name" value="TonB-siderophor"/>
    <property type="match status" value="1"/>
</dbReference>
<evidence type="ECO:0000259" key="17">
    <source>
        <dbReference type="Pfam" id="PF00593"/>
    </source>
</evidence>
<keyword evidence="20" id="KW-1185">Reference proteome</keyword>
<dbReference type="InterPro" id="IPR012910">
    <property type="entry name" value="Plug_dom"/>
</dbReference>
<dbReference type="FunFam" id="2.170.130.10:FF:000001">
    <property type="entry name" value="Catecholate siderophore TonB-dependent receptor"/>
    <property type="match status" value="1"/>
</dbReference>
<dbReference type="InterPro" id="IPR000531">
    <property type="entry name" value="Beta-barrel_TonB"/>
</dbReference>
<dbReference type="InterPro" id="IPR039426">
    <property type="entry name" value="TonB-dep_rcpt-like"/>
</dbReference>
<evidence type="ECO:0000256" key="14">
    <source>
        <dbReference type="PROSITE-ProRule" id="PRU01360"/>
    </source>
</evidence>
<evidence type="ECO:0000256" key="11">
    <source>
        <dbReference type="ARBA" id="ARBA00023136"/>
    </source>
</evidence>
<evidence type="ECO:0000256" key="6">
    <source>
        <dbReference type="ARBA" id="ARBA00022692"/>
    </source>
</evidence>
<evidence type="ECO:0000259" key="18">
    <source>
        <dbReference type="Pfam" id="PF07715"/>
    </source>
</evidence>
<dbReference type="PROSITE" id="PS52016">
    <property type="entry name" value="TONB_DEPENDENT_REC_3"/>
    <property type="match status" value="1"/>
</dbReference>